<protein>
    <submittedName>
        <fullName evidence="2">Uncharacterized protein</fullName>
    </submittedName>
</protein>
<feature type="region of interest" description="Disordered" evidence="1">
    <location>
        <begin position="108"/>
        <end position="131"/>
    </location>
</feature>
<proteinExistence type="predicted"/>
<name>A0A162DV49_9MYCO</name>
<keyword evidence="3" id="KW-1185">Reference proteome</keyword>
<sequence>MAYRQLRFDHAAGGGELSRDWVRARIIEPTSKADSLRALGEVGVEPVCYRTLTRRLPYFANPAFGQALSACAWRAGLGPAPPVLYDVGTPHFETDVFVGNKAENYHHAAGDQRRQGRLTNCPMSRWSPTPA</sequence>
<comment type="caution">
    <text evidence="2">The sequence shown here is derived from an EMBL/GenBank/DDBJ whole genome shotgun (WGS) entry which is preliminary data.</text>
</comment>
<organism evidence="2 3">
    <name type="scientific">Mycobacterium ostraviense</name>
    <dbReference type="NCBI Taxonomy" id="2738409"/>
    <lineage>
        <taxon>Bacteria</taxon>
        <taxon>Bacillati</taxon>
        <taxon>Actinomycetota</taxon>
        <taxon>Actinomycetes</taxon>
        <taxon>Mycobacteriales</taxon>
        <taxon>Mycobacteriaceae</taxon>
        <taxon>Mycobacterium</taxon>
    </lineage>
</organism>
<evidence type="ECO:0000313" key="3">
    <source>
        <dbReference type="Proteomes" id="UP000077342"/>
    </source>
</evidence>
<evidence type="ECO:0000256" key="1">
    <source>
        <dbReference type="SAM" id="MobiDB-lite"/>
    </source>
</evidence>
<evidence type="ECO:0000313" key="2">
    <source>
        <dbReference type="EMBL" id="KZS58778.1"/>
    </source>
</evidence>
<dbReference type="AlphaFoldDB" id="A0A162DV49"/>
<dbReference type="Proteomes" id="UP000077342">
    <property type="component" value="Unassembled WGS sequence"/>
</dbReference>
<accession>A0A162DV49</accession>
<dbReference type="EMBL" id="LWCI01000144">
    <property type="protein sequence ID" value="KZS58778.1"/>
    <property type="molecule type" value="Genomic_DNA"/>
</dbReference>
<gene>
    <name evidence="2" type="ORF">A4G28_19265</name>
</gene>
<reference evidence="3" key="1">
    <citation type="submission" date="2016-04" db="EMBL/GenBank/DDBJ databases">
        <authorList>
            <person name="Strapagiel D."/>
            <person name="Borowka P."/>
            <person name="Marciniak B."/>
            <person name="Bakula Z."/>
            <person name="Van Ingen J."/>
            <person name="Safianowska A."/>
            <person name="Dziadek J."/>
            <person name="Jagielski T."/>
        </authorList>
    </citation>
    <scope>NUCLEOTIDE SEQUENCE [LARGE SCALE GENOMIC DNA]</scope>
    <source>
        <strain evidence="3">1010001458</strain>
    </source>
</reference>